<evidence type="ECO:0000256" key="6">
    <source>
        <dbReference type="SAM" id="Coils"/>
    </source>
</evidence>
<feature type="coiled-coil region" evidence="6">
    <location>
        <begin position="196"/>
        <end position="307"/>
    </location>
</feature>
<dbReference type="InterPro" id="IPR027640">
    <property type="entry name" value="Kinesin-like_fam"/>
</dbReference>
<keyword evidence="2 5" id="KW-0547">Nucleotide-binding</keyword>
<feature type="compositionally biased region" description="Low complexity" evidence="7">
    <location>
        <begin position="130"/>
        <end position="150"/>
    </location>
</feature>
<keyword evidence="4 5" id="KW-0505">Motor protein</keyword>
<dbReference type="InterPro" id="IPR001752">
    <property type="entry name" value="Kinesin_motor_dom"/>
</dbReference>
<dbReference type="GO" id="GO:0005874">
    <property type="term" value="C:microtubule"/>
    <property type="evidence" value="ECO:0007669"/>
    <property type="project" value="UniProtKB-KW"/>
</dbReference>
<dbReference type="Gene3D" id="1.20.5.340">
    <property type="match status" value="1"/>
</dbReference>
<keyword evidence="10" id="KW-1185">Reference proteome</keyword>
<dbReference type="PRINTS" id="PR00380">
    <property type="entry name" value="KINESINHEAVY"/>
</dbReference>
<dbReference type="Pfam" id="PF00225">
    <property type="entry name" value="Kinesin"/>
    <property type="match status" value="1"/>
</dbReference>
<feature type="domain" description="Kinesin motor" evidence="8">
    <location>
        <begin position="328"/>
        <end position="707"/>
    </location>
</feature>
<evidence type="ECO:0000313" key="10">
    <source>
        <dbReference type="Proteomes" id="UP001213000"/>
    </source>
</evidence>
<name>A0AAD5YW67_9AGAR</name>
<evidence type="ECO:0000256" key="2">
    <source>
        <dbReference type="ARBA" id="ARBA00022741"/>
    </source>
</evidence>
<dbReference type="EMBL" id="JANIEX010000001">
    <property type="protein sequence ID" value="KAJ3577034.1"/>
    <property type="molecule type" value="Genomic_DNA"/>
</dbReference>
<keyword evidence="1" id="KW-0493">Microtubule</keyword>
<feature type="binding site" evidence="5">
    <location>
        <begin position="430"/>
        <end position="437"/>
    </location>
    <ligand>
        <name>ATP</name>
        <dbReference type="ChEBI" id="CHEBI:30616"/>
    </ligand>
</feature>
<dbReference type="InterPro" id="IPR027417">
    <property type="entry name" value="P-loop_NTPase"/>
</dbReference>
<dbReference type="CDD" id="cd01366">
    <property type="entry name" value="KISc_C_terminal"/>
    <property type="match status" value="1"/>
</dbReference>
<dbReference type="Gene3D" id="3.40.850.10">
    <property type="entry name" value="Kinesin motor domain"/>
    <property type="match status" value="1"/>
</dbReference>
<gene>
    <name evidence="9" type="ORF">NP233_g44</name>
</gene>
<dbReference type="PANTHER" id="PTHR47972">
    <property type="entry name" value="KINESIN-LIKE PROTEIN KLP-3"/>
    <property type="match status" value="1"/>
</dbReference>
<reference evidence="9" key="1">
    <citation type="submission" date="2022-07" db="EMBL/GenBank/DDBJ databases">
        <title>Genome Sequence of Leucocoprinus birnbaumii.</title>
        <authorList>
            <person name="Buettner E."/>
        </authorList>
    </citation>
    <scope>NUCLEOTIDE SEQUENCE</scope>
    <source>
        <strain evidence="9">VT141</strain>
    </source>
</reference>
<evidence type="ECO:0000313" key="9">
    <source>
        <dbReference type="EMBL" id="KAJ3577034.1"/>
    </source>
</evidence>
<dbReference type="GO" id="GO:0003777">
    <property type="term" value="F:microtubule motor activity"/>
    <property type="evidence" value="ECO:0007669"/>
    <property type="project" value="InterPro"/>
</dbReference>
<evidence type="ECO:0000259" key="8">
    <source>
        <dbReference type="PROSITE" id="PS50067"/>
    </source>
</evidence>
<evidence type="ECO:0000256" key="4">
    <source>
        <dbReference type="ARBA" id="ARBA00023175"/>
    </source>
</evidence>
<evidence type="ECO:0000256" key="7">
    <source>
        <dbReference type="SAM" id="MobiDB-lite"/>
    </source>
</evidence>
<proteinExistence type="inferred from homology"/>
<feature type="compositionally biased region" description="Polar residues" evidence="7">
    <location>
        <begin position="8"/>
        <end position="33"/>
    </location>
</feature>
<sequence>MSRLPKLRSTSPPTVHTISGPTLAVPSTITTRTNLKRKADTIEEEPGDGVVQEQPRRKIAALGTARPTRPLQPARAGAANGGRTASGSALPAPVPKPLTKPRAPAITRQAPRTRGTSAPPTQRPRPKPPSGAANRTRAAAGRNAGSRTGANSIDDELMTERANLASLRSQHDLIFAQLSESRALELNHRRELVGFSDEIEQLKKKHTGEIEELEERMQQRAKEMEDITEELRLCREDLERERENTTQLRVVIGEGETKVSELETQVSDLEGQNSRLRAQNAGLEASLAETRRQLSASDDKLSILKQEVVEAEFERRKLHNMVQELKGNIRVFCRVRPILPADALSNGQQLAIEDVAADIDYPNPDAETPNVIQLTSSTPAFSGAPRKETHTFTFDRVFPPQSSQEQVFEEIELLVQSVVDGYNVCVFAYGQTGSGKSWTMEGGSADGQAGMIPRAVEQVFRVAGEMKNRGWEYHIEGEFLEIYNETIHDLLTKDSDYDSSKKKHEIKHDPKTHTTRVTNITTVPLTTPSQVHTLLSLAHSRRSVAATLVNERSSRSHSVFILRIAGTHVGIPTEPGAPPTGGTGEKCSGCLNLVDLAGSERLNVSFANGSGPGGLPEKERVKETQNINKSLSALGDVIAALGDKYEREKSGKGEGHVPYRNSKLTYLLQNSLSGSSKTLMFLNLSPLAAHSGESLTSLRFATKVNNTQIGGAKKSGKS</sequence>
<comment type="caution">
    <text evidence="9">The sequence shown here is derived from an EMBL/GenBank/DDBJ whole genome shotgun (WGS) entry which is preliminary data.</text>
</comment>
<protein>
    <recommendedName>
        <fullName evidence="8">Kinesin motor domain-containing protein</fullName>
    </recommendedName>
</protein>
<dbReference type="PROSITE" id="PS50067">
    <property type="entry name" value="KINESIN_MOTOR_2"/>
    <property type="match status" value="1"/>
</dbReference>
<dbReference type="PANTHER" id="PTHR47972:SF45">
    <property type="entry name" value="PROTEIN CLARET SEGREGATIONAL"/>
    <property type="match status" value="1"/>
</dbReference>
<comment type="similarity">
    <text evidence="5">Belongs to the TRAFAC class myosin-kinesin ATPase superfamily. Kinesin family.</text>
</comment>
<organism evidence="9 10">
    <name type="scientific">Leucocoprinus birnbaumii</name>
    <dbReference type="NCBI Taxonomy" id="56174"/>
    <lineage>
        <taxon>Eukaryota</taxon>
        <taxon>Fungi</taxon>
        <taxon>Dikarya</taxon>
        <taxon>Basidiomycota</taxon>
        <taxon>Agaricomycotina</taxon>
        <taxon>Agaricomycetes</taxon>
        <taxon>Agaricomycetidae</taxon>
        <taxon>Agaricales</taxon>
        <taxon>Agaricineae</taxon>
        <taxon>Agaricaceae</taxon>
        <taxon>Leucocoprinus</taxon>
    </lineage>
</organism>
<dbReference type="Proteomes" id="UP001213000">
    <property type="component" value="Unassembled WGS sequence"/>
</dbReference>
<dbReference type="InterPro" id="IPR036961">
    <property type="entry name" value="Kinesin_motor_dom_sf"/>
</dbReference>
<dbReference type="AlphaFoldDB" id="A0AAD5YW67"/>
<feature type="region of interest" description="Disordered" evidence="7">
    <location>
        <begin position="1"/>
        <end position="155"/>
    </location>
</feature>
<dbReference type="SUPFAM" id="SSF52540">
    <property type="entry name" value="P-loop containing nucleoside triphosphate hydrolases"/>
    <property type="match status" value="1"/>
</dbReference>
<dbReference type="GO" id="GO:0008017">
    <property type="term" value="F:microtubule binding"/>
    <property type="evidence" value="ECO:0007669"/>
    <property type="project" value="InterPro"/>
</dbReference>
<dbReference type="GO" id="GO:0007018">
    <property type="term" value="P:microtubule-based movement"/>
    <property type="evidence" value="ECO:0007669"/>
    <property type="project" value="InterPro"/>
</dbReference>
<evidence type="ECO:0000256" key="5">
    <source>
        <dbReference type="PROSITE-ProRule" id="PRU00283"/>
    </source>
</evidence>
<keyword evidence="3 5" id="KW-0067">ATP-binding</keyword>
<keyword evidence="6" id="KW-0175">Coiled coil</keyword>
<feature type="compositionally biased region" description="Low complexity" evidence="7">
    <location>
        <begin position="74"/>
        <end position="89"/>
    </location>
</feature>
<evidence type="ECO:0000256" key="1">
    <source>
        <dbReference type="ARBA" id="ARBA00022701"/>
    </source>
</evidence>
<dbReference type="SMART" id="SM00129">
    <property type="entry name" value="KISc"/>
    <property type="match status" value="1"/>
</dbReference>
<evidence type="ECO:0000256" key="3">
    <source>
        <dbReference type="ARBA" id="ARBA00022840"/>
    </source>
</evidence>
<accession>A0AAD5YW67</accession>
<dbReference type="GO" id="GO:0005524">
    <property type="term" value="F:ATP binding"/>
    <property type="evidence" value="ECO:0007669"/>
    <property type="project" value="UniProtKB-UniRule"/>
</dbReference>